<gene>
    <name evidence="2" type="ORF">CT19425_P30373</name>
    <name evidence="1" type="ORF">CT19425_U580009</name>
</gene>
<protein>
    <recommendedName>
        <fullName evidence="4">Transposase IS66 C-terminal domain-containing protein</fullName>
    </recommendedName>
</protein>
<geneLocation type="plasmid" evidence="2">
    <name>III</name>
</geneLocation>
<accession>A0A375I8P7</accession>
<dbReference type="AlphaFoldDB" id="A0A375I8P7"/>
<evidence type="ECO:0000313" key="1">
    <source>
        <dbReference type="EMBL" id="SPK70468.1"/>
    </source>
</evidence>
<evidence type="ECO:0008006" key="4">
    <source>
        <dbReference type="Google" id="ProtNLM"/>
    </source>
</evidence>
<reference evidence="1 3" key="1">
    <citation type="submission" date="2018-01" db="EMBL/GenBank/DDBJ databases">
        <authorList>
            <person name="Gaut B.S."/>
            <person name="Morton B.R."/>
            <person name="Clegg M.T."/>
            <person name="Duvall M.R."/>
        </authorList>
    </citation>
    <scope>NUCLEOTIDE SEQUENCE [LARGE SCALE GENOMIC DNA]</scope>
    <source>
        <strain evidence="1">Cupriavidus taiwanensis LMG 19425</strain>
        <plasmid evidence="3">Plasmid iii</plasmid>
    </source>
</reference>
<organism evidence="1 3">
    <name type="scientific">Cupriavidus taiwanensis</name>
    <dbReference type="NCBI Taxonomy" id="164546"/>
    <lineage>
        <taxon>Bacteria</taxon>
        <taxon>Pseudomonadati</taxon>
        <taxon>Pseudomonadota</taxon>
        <taxon>Betaproteobacteria</taxon>
        <taxon>Burkholderiales</taxon>
        <taxon>Burkholderiaceae</taxon>
        <taxon>Cupriavidus</taxon>
    </lineage>
</organism>
<dbReference type="Proteomes" id="UP000255505">
    <property type="component" value="Unassembled WGS sequence"/>
</dbReference>
<proteinExistence type="predicted"/>
<sequence>MHERKNWLFCDTVAGAKASANLYPFIETARTNGIDPYRYLVHCVIEMAPDEFVAMDRRTSI</sequence>
<dbReference type="EMBL" id="OOEF01000054">
    <property type="protein sequence ID" value="SPK70468.1"/>
    <property type="molecule type" value="Genomic_DNA"/>
</dbReference>
<evidence type="ECO:0000313" key="3">
    <source>
        <dbReference type="Proteomes" id="UP000255505"/>
    </source>
</evidence>
<dbReference type="Proteomes" id="UP000255505">
    <property type="component" value="Plasmid III"/>
</dbReference>
<name>A0A375I8P7_9BURK</name>
<evidence type="ECO:0000313" key="2">
    <source>
        <dbReference type="EMBL" id="SPK77524.1"/>
    </source>
</evidence>
<keyword evidence="2" id="KW-0614">Plasmid</keyword>
<dbReference type="EMBL" id="LT991978">
    <property type="protein sequence ID" value="SPK77524.1"/>
    <property type="molecule type" value="Genomic_DNA"/>
</dbReference>